<evidence type="ECO:0000256" key="1">
    <source>
        <dbReference type="ARBA" id="ARBA00004123"/>
    </source>
</evidence>
<organism evidence="4 5">
    <name type="scientific">Eragrostis curvula</name>
    <name type="common">weeping love grass</name>
    <dbReference type="NCBI Taxonomy" id="38414"/>
    <lineage>
        <taxon>Eukaryota</taxon>
        <taxon>Viridiplantae</taxon>
        <taxon>Streptophyta</taxon>
        <taxon>Embryophyta</taxon>
        <taxon>Tracheophyta</taxon>
        <taxon>Spermatophyta</taxon>
        <taxon>Magnoliopsida</taxon>
        <taxon>Liliopsida</taxon>
        <taxon>Poales</taxon>
        <taxon>Poaceae</taxon>
        <taxon>PACMAD clade</taxon>
        <taxon>Chloridoideae</taxon>
        <taxon>Eragrostideae</taxon>
        <taxon>Eragrostidinae</taxon>
        <taxon>Eragrostis</taxon>
    </lineage>
</organism>
<comment type="subcellular location">
    <subcellularLocation>
        <location evidence="1">Nucleus</location>
    </subcellularLocation>
</comment>
<proteinExistence type="predicted"/>
<dbReference type="GO" id="GO:0005634">
    <property type="term" value="C:nucleus"/>
    <property type="evidence" value="ECO:0007669"/>
    <property type="project" value="UniProtKB-SubCell"/>
</dbReference>
<evidence type="ECO:0000256" key="2">
    <source>
        <dbReference type="ARBA" id="ARBA00023242"/>
    </source>
</evidence>
<comment type="caution">
    <text evidence="4">The sequence shown here is derived from an EMBL/GenBank/DDBJ whole genome shotgun (WGS) entry which is preliminary data.</text>
</comment>
<dbReference type="Pfam" id="PF16135">
    <property type="entry name" value="TDBD"/>
    <property type="match status" value="1"/>
</dbReference>
<reference evidence="4 5" key="1">
    <citation type="journal article" date="2019" name="Sci. Rep.">
        <title>A high-quality genome of Eragrostis curvula grass provides insights into Poaceae evolution and supports new strategies to enhance forage quality.</title>
        <authorList>
            <person name="Carballo J."/>
            <person name="Santos B.A.C.M."/>
            <person name="Zappacosta D."/>
            <person name="Garbus I."/>
            <person name="Selva J.P."/>
            <person name="Gallo C.A."/>
            <person name="Diaz A."/>
            <person name="Albertini E."/>
            <person name="Caccamo M."/>
            <person name="Echenique V."/>
        </authorList>
    </citation>
    <scope>NUCLEOTIDE SEQUENCE [LARGE SCALE GENOMIC DNA]</scope>
    <source>
        <strain evidence="5">cv. Victoria</strain>
        <tissue evidence="4">Leaf</tissue>
    </source>
</reference>
<dbReference type="GO" id="GO:0042393">
    <property type="term" value="F:histone binding"/>
    <property type="evidence" value="ECO:0007669"/>
    <property type="project" value="TreeGrafter"/>
</dbReference>
<evidence type="ECO:0000259" key="3">
    <source>
        <dbReference type="Pfam" id="PF16135"/>
    </source>
</evidence>
<dbReference type="GO" id="GO:0045944">
    <property type="term" value="P:positive regulation of transcription by RNA polymerase II"/>
    <property type="evidence" value="ECO:0007669"/>
    <property type="project" value="TreeGrafter"/>
</dbReference>
<evidence type="ECO:0000313" key="4">
    <source>
        <dbReference type="EMBL" id="TVT99319.1"/>
    </source>
</evidence>
<dbReference type="GO" id="GO:0000977">
    <property type="term" value="F:RNA polymerase II transcription regulatory region sequence-specific DNA binding"/>
    <property type="evidence" value="ECO:0007669"/>
    <property type="project" value="TreeGrafter"/>
</dbReference>
<dbReference type="Gramene" id="TVT99319">
    <property type="protein sequence ID" value="TVT99319"/>
    <property type="gene ID" value="EJB05_55319"/>
</dbReference>
<dbReference type="InterPro" id="IPR032308">
    <property type="entry name" value="TDBD"/>
</dbReference>
<dbReference type="Proteomes" id="UP000324897">
    <property type="component" value="Unassembled WGS sequence"/>
</dbReference>
<dbReference type="GO" id="GO:0003682">
    <property type="term" value="F:chromatin binding"/>
    <property type="evidence" value="ECO:0007669"/>
    <property type="project" value="TreeGrafter"/>
</dbReference>
<name>A0A5J9SJZ5_9POAL</name>
<sequence length="202" mass="22111">MCLCRGCFESKQPQDPTTPSYACKSDFSLTPKSKEDLVKKISSRQEGCSAGKVTNKDTGLHKLVFNVLLDGTEVAYYVDGQRKVDGYIKDQRIYCNHCNKVVSPSAFEAHAGEGSRRKPYDNIFTSNGTRTAAPRLGKDVGAAAGLDAEIANLVHAAEDLHAAIAKVRGRCRGLQCRGRRARSFLGWRRRSEEDRPCEGAGA</sequence>
<dbReference type="EMBL" id="RWGY01000732">
    <property type="protein sequence ID" value="TVT99319.1"/>
    <property type="molecule type" value="Genomic_DNA"/>
</dbReference>
<gene>
    <name evidence="4" type="ORF">EJB05_55319</name>
</gene>
<dbReference type="AlphaFoldDB" id="A0A5J9SJZ5"/>
<accession>A0A5J9SJZ5</accession>
<dbReference type="PANTHER" id="PTHR47025:SF11">
    <property type="entry name" value="OS06G0101000 PROTEIN"/>
    <property type="match status" value="1"/>
</dbReference>
<feature type="domain" description="Tify" evidence="3">
    <location>
        <begin position="86"/>
        <end position="129"/>
    </location>
</feature>
<dbReference type="OrthoDB" id="1903104at2759"/>
<protein>
    <recommendedName>
        <fullName evidence="3">Tify domain-containing protein</fullName>
    </recommendedName>
</protein>
<evidence type="ECO:0000313" key="5">
    <source>
        <dbReference type="Proteomes" id="UP000324897"/>
    </source>
</evidence>
<keyword evidence="2" id="KW-0539">Nucleus</keyword>
<dbReference type="PANTHER" id="PTHR47025">
    <property type="entry name" value="AUTOIMMUNE REGULATOR"/>
    <property type="match status" value="1"/>
</dbReference>
<keyword evidence="5" id="KW-1185">Reference proteome</keyword>